<feature type="compositionally biased region" description="Acidic residues" evidence="1">
    <location>
        <begin position="20"/>
        <end position="34"/>
    </location>
</feature>
<dbReference type="AlphaFoldDB" id="A0AAV8ZU52"/>
<dbReference type="Proteomes" id="UP001162156">
    <property type="component" value="Unassembled WGS sequence"/>
</dbReference>
<proteinExistence type="predicted"/>
<feature type="region of interest" description="Disordered" evidence="1">
    <location>
        <begin position="1"/>
        <end position="56"/>
    </location>
</feature>
<feature type="region of interest" description="Disordered" evidence="1">
    <location>
        <begin position="217"/>
        <end position="275"/>
    </location>
</feature>
<protein>
    <recommendedName>
        <fullName evidence="4">Transposase</fullName>
    </recommendedName>
</protein>
<evidence type="ECO:0000313" key="3">
    <source>
        <dbReference type="Proteomes" id="UP001162156"/>
    </source>
</evidence>
<sequence>MDTRMFHGSRAATNVKDIPDGSEDQIMSDDDSQEDYVNLSPDSDYNPDTDKENEDPKENIILKQLITRADWGYPLDSYDSRVMVKTYLDSRGKTINKFKDNLRGKNFAYGFLKRHKKKIRTRLCQNSKRSRAAVSPDTINSYFDHLRGELKDIPPTNIVNYDETNLYNTKQECRYPERVCNSSRSCTSIMFAASADDKVLPPYIVYKAQHIKKKAKEGESVSEADFRDEEEEENSYLENVVREEYGESVGTGKMDRSLENQMSMKDSLNQMRMKK</sequence>
<organism evidence="2 3">
    <name type="scientific">Rhamnusium bicolor</name>
    <dbReference type="NCBI Taxonomy" id="1586634"/>
    <lineage>
        <taxon>Eukaryota</taxon>
        <taxon>Metazoa</taxon>
        <taxon>Ecdysozoa</taxon>
        <taxon>Arthropoda</taxon>
        <taxon>Hexapoda</taxon>
        <taxon>Insecta</taxon>
        <taxon>Pterygota</taxon>
        <taxon>Neoptera</taxon>
        <taxon>Endopterygota</taxon>
        <taxon>Coleoptera</taxon>
        <taxon>Polyphaga</taxon>
        <taxon>Cucujiformia</taxon>
        <taxon>Chrysomeloidea</taxon>
        <taxon>Cerambycidae</taxon>
        <taxon>Lepturinae</taxon>
        <taxon>Rhagiini</taxon>
        <taxon>Rhamnusium</taxon>
    </lineage>
</organism>
<evidence type="ECO:0000256" key="1">
    <source>
        <dbReference type="SAM" id="MobiDB-lite"/>
    </source>
</evidence>
<evidence type="ECO:0000313" key="2">
    <source>
        <dbReference type="EMBL" id="KAJ8968978.1"/>
    </source>
</evidence>
<feature type="compositionally biased region" description="Acidic residues" evidence="1">
    <location>
        <begin position="220"/>
        <end position="235"/>
    </location>
</feature>
<name>A0AAV8ZU52_9CUCU</name>
<keyword evidence="3" id="KW-1185">Reference proteome</keyword>
<dbReference type="EMBL" id="JANEYF010000614">
    <property type="protein sequence ID" value="KAJ8968978.1"/>
    <property type="molecule type" value="Genomic_DNA"/>
</dbReference>
<evidence type="ECO:0008006" key="4">
    <source>
        <dbReference type="Google" id="ProtNLM"/>
    </source>
</evidence>
<gene>
    <name evidence="2" type="ORF">NQ314_001999</name>
</gene>
<comment type="caution">
    <text evidence="2">The sequence shown here is derived from an EMBL/GenBank/DDBJ whole genome shotgun (WGS) entry which is preliminary data.</text>
</comment>
<accession>A0AAV8ZU52</accession>
<reference evidence="2" key="1">
    <citation type="journal article" date="2023" name="Insect Mol. Biol.">
        <title>Genome sequencing provides insights into the evolution of gene families encoding plant cell wall-degrading enzymes in longhorned beetles.</title>
        <authorList>
            <person name="Shin N.R."/>
            <person name="Okamura Y."/>
            <person name="Kirsch R."/>
            <person name="Pauchet Y."/>
        </authorList>
    </citation>
    <scope>NUCLEOTIDE SEQUENCE</scope>
    <source>
        <strain evidence="2">RBIC_L_NR</strain>
    </source>
</reference>
<feature type="compositionally biased region" description="Polar residues" evidence="1">
    <location>
        <begin position="259"/>
        <end position="275"/>
    </location>
</feature>